<evidence type="ECO:0000259" key="6">
    <source>
        <dbReference type="PROSITE" id="PS52015"/>
    </source>
</evidence>
<evidence type="ECO:0000313" key="7">
    <source>
        <dbReference type="EMBL" id="MBB5716514.1"/>
    </source>
</evidence>
<evidence type="ECO:0000256" key="2">
    <source>
        <dbReference type="ARBA" id="ARBA00022692"/>
    </source>
</evidence>
<feature type="chain" id="PRO_5031547038" evidence="5">
    <location>
        <begin position="26"/>
        <end position="165"/>
    </location>
</feature>
<sequence>MKLNLLGGAIGAVLMLGSTFTPAHAQEKSAPTLAAWSSRVFDDLGKVTKYPASIGNLPTPEGVVAVKFNCSESGAPENVTLIEKSGHRDLDNATLRAVRRIATLHPLPAGMKHQQAIIIRVLYSNSEQDTRRKLAKLQADAARSNAWFGRSSSATAALEVVPAGG</sequence>
<dbReference type="GO" id="GO:0055085">
    <property type="term" value="P:transmembrane transport"/>
    <property type="evidence" value="ECO:0007669"/>
    <property type="project" value="InterPro"/>
</dbReference>
<dbReference type="InterPro" id="IPR006260">
    <property type="entry name" value="TonB/TolA_C"/>
</dbReference>
<dbReference type="Pfam" id="PF03544">
    <property type="entry name" value="TonB_C"/>
    <property type="match status" value="1"/>
</dbReference>
<feature type="domain" description="TonB C-terminal" evidence="6">
    <location>
        <begin position="35"/>
        <end position="132"/>
    </location>
</feature>
<keyword evidence="5" id="KW-0732">Signal</keyword>
<evidence type="ECO:0000256" key="3">
    <source>
        <dbReference type="ARBA" id="ARBA00022989"/>
    </source>
</evidence>
<dbReference type="SUPFAM" id="SSF74653">
    <property type="entry name" value="TolA/TonB C-terminal domain"/>
    <property type="match status" value="1"/>
</dbReference>
<reference evidence="7 8" key="1">
    <citation type="submission" date="2020-08" db="EMBL/GenBank/DDBJ databases">
        <title>Genomic Encyclopedia of Type Strains, Phase IV (KMG-IV): sequencing the most valuable type-strain genomes for metagenomic binning, comparative biology and taxonomic classification.</title>
        <authorList>
            <person name="Goeker M."/>
        </authorList>
    </citation>
    <scope>NUCLEOTIDE SEQUENCE [LARGE SCALE GENOMIC DNA]</scope>
    <source>
        <strain evidence="7 8">DSM 100044</strain>
    </source>
</reference>
<organism evidence="7 8">
    <name type="scientific">Sphingomonas aerophila</name>
    <dbReference type="NCBI Taxonomy" id="1344948"/>
    <lineage>
        <taxon>Bacteria</taxon>
        <taxon>Pseudomonadati</taxon>
        <taxon>Pseudomonadota</taxon>
        <taxon>Alphaproteobacteria</taxon>
        <taxon>Sphingomonadales</taxon>
        <taxon>Sphingomonadaceae</taxon>
        <taxon>Sphingomonas</taxon>
    </lineage>
</organism>
<evidence type="ECO:0000313" key="8">
    <source>
        <dbReference type="Proteomes" id="UP000546200"/>
    </source>
</evidence>
<keyword evidence="4" id="KW-0472">Membrane</keyword>
<evidence type="ECO:0000256" key="1">
    <source>
        <dbReference type="ARBA" id="ARBA00004167"/>
    </source>
</evidence>
<feature type="signal peptide" evidence="5">
    <location>
        <begin position="1"/>
        <end position="25"/>
    </location>
</feature>
<comment type="caution">
    <text evidence="7">The sequence shown here is derived from an EMBL/GenBank/DDBJ whole genome shotgun (WGS) entry which is preliminary data.</text>
</comment>
<keyword evidence="8" id="KW-1185">Reference proteome</keyword>
<dbReference type="GO" id="GO:0016020">
    <property type="term" value="C:membrane"/>
    <property type="evidence" value="ECO:0007669"/>
    <property type="project" value="UniProtKB-SubCell"/>
</dbReference>
<dbReference type="NCBIfam" id="TIGR01352">
    <property type="entry name" value="tonB_Cterm"/>
    <property type="match status" value="1"/>
</dbReference>
<keyword evidence="2" id="KW-0812">Transmembrane</keyword>
<keyword evidence="3" id="KW-1133">Transmembrane helix</keyword>
<protein>
    <submittedName>
        <fullName evidence="7">TonB family protein</fullName>
    </submittedName>
</protein>
<comment type="subcellular location">
    <subcellularLocation>
        <location evidence="1">Membrane</location>
        <topology evidence="1">Single-pass membrane protein</topology>
    </subcellularLocation>
</comment>
<dbReference type="InterPro" id="IPR037682">
    <property type="entry name" value="TonB_C"/>
</dbReference>
<name>A0A7W9BFX0_9SPHN</name>
<dbReference type="AlphaFoldDB" id="A0A7W9BFX0"/>
<dbReference type="Proteomes" id="UP000546200">
    <property type="component" value="Unassembled WGS sequence"/>
</dbReference>
<dbReference type="PROSITE" id="PS52015">
    <property type="entry name" value="TONB_CTD"/>
    <property type="match status" value="1"/>
</dbReference>
<accession>A0A7W9BFX0</accession>
<proteinExistence type="predicted"/>
<dbReference type="RefSeq" id="WP_184059856.1">
    <property type="nucleotide sequence ID" value="NZ_JACIJK010000011.1"/>
</dbReference>
<evidence type="ECO:0000256" key="4">
    <source>
        <dbReference type="ARBA" id="ARBA00023136"/>
    </source>
</evidence>
<dbReference type="EMBL" id="JACIJK010000011">
    <property type="protein sequence ID" value="MBB5716514.1"/>
    <property type="molecule type" value="Genomic_DNA"/>
</dbReference>
<evidence type="ECO:0000256" key="5">
    <source>
        <dbReference type="SAM" id="SignalP"/>
    </source>
</evidence>
<dbReference type="Gene3D" id="3.30.1150.10">
    <property type="match status" value="1"/>
</dbReference>
<gene>
    <name evidence="7" type="ORF">FHS94_003380</name>
</gene>